<evidence type="ECO:0000256" key="8">
    <source>
        <dbReference type="ARBA" id="ARBA00022741"/>
    </source>
</evidence>
<sequence>MKFSTKLYGGLGIIFILIMILIAVLMSMLKQQNVKMHVIVNELSERIKVTAIIKNEINNMSREVMEISINPSEKVLSDTLNDWEESRTNIASSLETLKEMDKRKQTQELIVKFSTIFQTYEEDGQELVYKHKRNMGQESDVVKALPSNQDKERLLQIVNILSTLQEQQMKDELFRTQETYNIAVKIIYIYVFIGIFVSVAIAIWIIKGMTKNLYRVASVMSSVAYNQGTEFPRVSIKTKDEIGRIAEAYNEMAISLEQHSQQEKELKIKAEEQSWHDSKLAEITSAFTCVEDFNSLATLFINQVTPTIEAQYGVFYIKEITGELQRLEKVASYGFVENDSMKNRQRFLLGEKLIGQCALENRPINLTRIPDDYIKLESGLGSATPRNIYILPIEFEGEVLAVIEFASFKLFSPIQQKLLKMVIGHLGIAINSIKNRMQVKKLLEESQALTEELQSQSEELQAQQEELIAINEELEVQYKTSEQKNEELEKLSVILEEKAHQLVLSSQYKTEFLANMSHELRTPLNSMLILAQMLLEKANDNLTFKQLEYLQTINSSGNDLLHLINEILDLAKIETGKIDIIEGEVRLDSIKDFAEKQFRHLAEKKGLEFKVILHENLSPSIYTDEHRLKQIISNLLANAFKFTNKGSVILQIEEAGYSIPEKGEVLAAVDSAITFTVKDTGIGIPKGKQNFIFGAFHQADGTTSRKYGGTGLGLSICKEVSNLLGGAIRVESEEGIGSSFTLYLPHKPKRQSIPVFLPQKEIAASRENTESFIIETKTSLFNKEIENESALLVKGKKIMIVDDDMRNIFSLSAVLEDYGMEVLFAENGREGLEVLMANQDIDLILMDIMMPEMDGFEAMAKIRSMPRFQNIPVIALTAKAMKHNREQCIEAGASDYISKPINIKQLYSLIQVWLYRS</sequence>
<keyword evidence="15" id="KW-0175">Coiled coil</keyword>
<dbReference type="SMART" id="SM00065">
    <property type="entry name" value="GAF"/>
    <property type="match status" value="1"/>
</dbReference>
<dbReference type="OrthoDB" id="9790669at2"/>
<evidence type="ECO:0000256" key="5">
    <source>
        <dbReference type="ARBA" id="ARBA00022475"/>
    </source>
</evidence>
<dbReference type="SMART" id="SM00388">
    <property type="entry name" value="HisKA"/>
    <property type="match status" value="1"/>
</dbReference>
<dbReference type="PROSITE" id="PS50885">
    <property type="entry name" value="HAMP"/>
    <property type="match status" value="1"/>
</dbReference>
<dbReference type="Pfam" id="PF02518">
    <property type="entry name" value="HATPase_c"/>
    <property type="match status" value="1"/>
</dbReference>
<keyword evidence="16" id="KW-0812">Transmembrane</keyword>
<dbReference type="SUPFAM" id="SSF55781">
    <property type="entry name" value="GAF domain-like"/>
    <property type="match status" value="1"/>
</dbReference>
<feature type="domain" description="Response regulatory" evidence="18">
    <location>
        <begin position="797"/>
        <end position="914"/>
    </location>
</feature>
<keyword evidence="12 16" id="KW-0472">Membrane</keyword>
<dbReference type="Gene3D" id="3.40.50.2300">
    <property type="match status" value="1"/>
</dbReference>
<keyword evidence="11" id="KW-0902">Two-component regulatory system</keyword>
<feature type="transmembrane region" description="Helical" evidence="16">
    <location>
        <begin position="187"/>
        <end position="206"/>
    </location>
</feature>
<dbReference type="InterPro" id="IPR029016">
    <property type="entry name" value="GAF-like_dom_sf"/>
</dbReference>
<evidence type="ECO:0000256" key="9">
    <source>
        <dbReference type="ARBA" id="ARBA00022777"/>
    </source>
</evidence>
<dbReference type="InterPro" id="IPR003660">
    <property type="entry name" value="HAMP_dom"/>
</dbReference>
<dbReference type="SMART" id="SM00304">
    <property type="entry name" value="HAMP"/>
    <property type="match status" value="1"/>
</dbReference>
<evidence type="ECO:0000256" key="13">
    <source>
        <dbReference type="ARBA" id="ARBA00074306"/>
    </source>
</evidence>
<dbReference type="GO" id="GO:0005886">
    <property type="term" value="C:plasma membrane"/>
    <property type="evidence" value="ECO:0007669"/>
    <property type="project" value="UniProtKB-SubCell"/>
</dbReference>
<dbReference type="InterPro" id="IPR003018">
    <property type="entry name" value="GAF"/>
</dbReference>
<dbReference type="Gene3D" id="3.30.565.10">
    <property type="entry name" value="Histidine kinase-like ATPase, C-terminal domain"/>
    <property type="match status" value="1"/>
</dbReference>
<dbReference type="CDD" id="cd00082">
    <property type="entry name" value="HisKA"/>
    <property type="match status" value="1"/>
</dbReference>
<organism evidence="20 21">
    <name type="scientific">Niallia nealsonii</name>
    <dbReference type="NCBI Taxonomy" id="115979"/>
    <lineage>
        <taxon>Bacteria</taxon>
        <taxon>Bacillati</taxon>
        <taxon>Bacillota</taxon>
        <taxon>Bacilli</taxon>
        <taxon>Bacillales</taxon>
        <taxon>Bacillaceae</taxon>
        <taxon>Niallia</taxon>
    </lineage>
</organism>
<feature type="modified residue" description="4-aspartylphosphate" evidence="14">
    <location>
        <position position="847"/>
    </location>
</feature>
<evidence type="ECO:0000256" key="7">
    <source>
        <dbReference type="ARBA" id="ARBA00022679"/>
    </source>
</evidence>
<dbReference type="SUPFAM" id="SSF47384">
    <property type="entry name" value="Homodimeric domain of signal transducing histidine kinase"/>
    <property type="match status" value="1"/>
</dbReference>
<keyword evidence="16" id="KW-1133">Transmembrane helix</keyword>
<evidence type="ECO:0000256" key="2">
    <source>
        <dbReference type="ARBA" id="ARBA00004651"/>
    </source>
</evidence>
<evidence type="ECO:0000256" key="14">
    <source>
        <dbReference type="PROSITE-ProRule" id="PRU00169"/>
    </source>
</evidence>
<evidence type="ECO:0000256" key="12">
    <source>
        <dbReference type="ARBA" id="ARBA00023136"/>
    </source>
</evidence>
<evidence type="ECO:0000256" key="15">
    <source>
        <dbReference type="SAM" id="Coils"/>
    </source>
</evidence>
<dbReference type="SUPFAM" id="SSF52172">
    <property type="entry name" value="CheY-like"/>
    <property type="match status" value="1"/>
</dbReference>
<dbReference type="RefSeq" id="WP_101178571.1">
    <property type="nucleotide sequence ID" value="NZ_PISE01000044.1"/>
</dbReference>
<dbReference type="PANTHER" id="PTHR45339:SF1">
    <property type="entry name" value="HYBRID SIGNAL TRANSDUCTION HISTIDINE KINASE J"/>
    <property type="match status" value="1"/>
</dbReference>
<dbReference type="InterPro" id="IPR036890">
    <property type="entry name" value="HATPase_C_sf"/>
</dbReference>
<dbReference type="Proteomes" id="UP000233375">
    <property type="component" value="Unassembled WGS sequence"/>
</dbReference>
<keyword evidence="5" id="KW-1003">Cell membrane</keyword>
<keyword evidence="7" id="KW-0808">Transferase</keyword>
<dbReference type="InterPro" id="IPR011006">
    <property type="entry name" value="CheY-like_superfamily"/>
</dbReference>
<dbReference type="InterPro" id="IPR036097">
    <property type="entry name" value="HisK_dim/P_sf"/>
</dbReference>
<dbReference type="GO" id="GO:0000155">
    <property type="term" value="F:phosphorelay sensor kinase activity"/>
    <property type="evidence" value="ECO:0007669"/>
    <property type="project" value="InterPro"/>
</dbReference>
<dbReference type="Gene3D" id="3.30.450.40">
    <property type="match status" value="1"/>
</dbReference>
<name>A0A2N0YYI4_9BACI</name>
<comment type="catalytic activity">
    <reaction evidence="1">
        <text>ATP + protein L-histidine = ADP + protein N-phospho-L-histidine.</text>
        <dbReference type="EC" id="2.7.13.3"/>
    </reaction>
</comment>
<evidence type="ECO:0000256" key="11">
    <source>
        <dbReference type="ARBA" id="ARBA00023012"/>
    </source>
</evidence>
<proteinExistence type="inferred from homology"/>
<evidence type="ECO:0000256" key="16">
    <source>
        <dbReference type="SAM" id="Phobius"/>
    </source>
</evidence>
<dbReference type="CDD" id="cd17546">
    <property type="entry name" value="REC_hyHK_CKI1_RcsC-like"/>
    <property type="match status" value="1"/>
</dbReference>
<dbReference type="Gene3D" id="1.10.287.130">
    <property type="match status" value="1"/>
</dbReference>
<dbReference type="InterPro" id="IPR003661">
    <property type="entry name" value="HisK_dim/P_dom"/>
</dbReference>
<dbReference type="GO" id="GO:0005524">
    <property type="term" value="F:ATP binding"/>
    <property type="evidence" value="ECO:0007669"/>
    <property type="project" value="UniProtKB-KW"/>
</dbReference>
<dbReference type="EC" id="2.7.13.3" evidence="4"/>
<comment type="similarity">
    <text evidence="3">In the N-terminal section; belongs to the phytochrome family.</text>
</comment>
<protein>
    <recommendedName>
        <fullName evidence="13">Circadian input-output histidine kinase CikA</fullName>
        <ecNumber evidence="4">2.7.13.3</ecNumber>
    </recommendedName>
</protein>
<dbReference type="SMART" id="SM00448">
    <property type="entry name" value="REC"/>
    <property type="match status" value="1"/>
</dbReference>
<keyword evidence="10" id="KW-0067">ATP-binding</keyword>
<keyword evidence="8" id="KW-0547">Nucleotide-binding</keyword>
<dbReference type="Gene3D" id="6.10.340.10">
    <property type="match status" value="1"/>
</dbReference>
<dbReference type="PROSITE" id="PS50110">
    <property type="entry name" value="RESPONSE_REGULATORY"/>
    <property type="match status" value="1"/>
</dbReference>
<dbReference type="InterPro" id="IPR004358">
    <property type="entry name" value="Sig_transdc_His_kin-like_C"/>
</dbReference>
<dbReference type="InterPro" id="IPR005467">
    <property type="entry name" value="His_kinase_dom"/>
</dbReference>
<comment type="subcellular location">
    <subcellularLocation>
        <location evidence="2">Cell membrane</location>
        <topology evidence="2">Multi-pass membrane protein</topology>
    </subcellularLocation>
</comment>
<evidence type="ECO:0000256" key="1">
    <source>
        <dbReference type="ARBA" id="ARBA00000085"/>
    </source>
</evidence>
<accession>A0A2N0YYI4</accession>
<dbReference type="EMBL" id="PISE01000044">
    <property type="protein sequence ID" value="PKG22318.1"/>
    <property type="molecule type" value="Genomic_DNA"/>
</dbReference>
<feature type="transmembrane region" description="Helical" evidence="16">
    <location>
        <begin position="7"/>
        <end position="29"/>
    </location>
</feature>
<reference evidence="20 21" key="1">
    <citation type="journal article" date="2003" name="Int. J. Syst. Evol. Microbiol.">
        <title>Bacillus nealsonii sp. nov., isolated from a spacecraft-assembly facility, whose spores are gamma-radiation resistant.</title>
        <authorList>
            <person name="Venkateswaran K."/>
            <person name="Kempf M."/>
            <person name="Chen F."/>
            <person name="Satomi M."/>
            <person name="Nicholson W."/>
            <person name="Kern R."/>
        </authorList>
    </citation>
    <scope>NUCLEOTIDE SEQUENCE [LARGE SCALE GENOMIC DNA]</scope>
    <source>
        <strain evidence="20 21">FO-92</strain>
    </source>
</reference>
<dbReference type="Pfam" id="PF13185">
    <property type="entry name" value="GAF_2"/>
    <property type="match status" value="1"/>
</dbReference>
<evidence type="ECO:0000313" key="20">
    <source>
        <dbReference type="EMBL" id="PKG22318.1"/>
    </source>
</evidence>
<evidence type="ECO:0000256" key="10">
    <source>
        <dbReference type="ARBA" id="ARBA00022840"/>
    </source>
</evidence>
<evidence type="ECO:0000256" key="4">
    <source>
        <dbReference type="ARBA" id="ARBA00012438"/>
    </source>
</evidence>
<dbReference type="CDD" id="cd06225">
    <property type="entry name" value="HAMP"/>
    <property type="match status" value="1"/>
</dbReference>
<dbReference type="Pfam" id="PF00072">
    <property type="entry name" value="Response_reg"/>
    <property type="match status" value="1"/>
</dbReference>
<evidence type="ECO:0000256" key="6">
    <source>
        <dbReference type="ARBA" id="ARBA00022553"/>
    </source>
</evidence>
<evidence type="ECO:0000313" key="21">
    <source>
        <dbReference type="Proteomes" id="UP000233375"/>
    </source>
</evidence>
<comment type="caution">
    <text evidence="20">The sequence shown here is derived from an EMBL/GenBank/DDBJ whole genome shotgun (WGS) entry which is preliminary data.</text>
</comment>
<dbReference type="PRINTS" id="PR00344">
    <property type="entry name" value="BCTRLSENSOR"/>
</dbReference>
<keyword evidence="9" id="KW-0418">Kinase</keyword>
<dbReference type="InterPro" id="IPR003594">
    <property type="entry name" value="HATPase_dom"/>
</dbReference>
<gene>
    <name evidence="20" type="ORF">CWS01_17995</name>
</gene>
<evidence type="ECO:0000256" key="3">
    <source>
        <dbReference type="ARBA" id="ARBA00006402"/>
    </source>
</evidence>
<keyword evidence="21" id="KW-1185">Reference proteome</keyword>
<feature type="coiled-coil region" evidence="15">
    <location>
        <begin position="439"/>
        <end position="498"/>
    </location>
</feature>
<dbReference type="SMART" id="SM00387">
    <property type="entry name" value="HATPase_c"/>
    <property type="match status" value="1"/>
</dbReference>
<dbReference type="AlphaFoldDB" id="A0A2N0YYI4"/>
<dbReference type="PROSITE" id="PS50109">
    <property type="entry name" value="HIS_KIN"/>
    <property type="match status" value="1"/>
</dbReference>
<dbReference type="Pfam" id="PF00512">
    <property type="entry name" value="HisKA"/>
    <property type="match status" value="1"/>
</dbReference>
<feature type="domain" description="Histidine kinase" evidence="17">
    <location>
        <begin position="515"/>
        <end position="748"/>
    </location>
</feature>
<keyword evidence="6 14" id="KW-0597">Phosphoprotein</keyword>
<dbReference type="CDD" id="cd16922">
    <property type="entry name" value="HATPase_EvgS-ArcB-TorS-like"/>
    <property type="match status" value="1"/>
</dbReference>
<dbReference type="SUPFAM" id="SSF55874">
    <property type="entry name" value="ATPase domain of HSP90 chaperone/DNA topoisomerase II/histidine kinase"/>
    <property type="match status" value="1"/>
</dbReference>
<evidence type="ECO:0000259" key="18">
    <source>
        <dbReference type="PROSITE" id="PS50110"/>
    </source>
</evidence>
<dbReference type="PANTHER" id="PTHR45339">
    <property type="entry name" value="HYBRID SIGNAL TRANSDUCTION HISTIDINE KINASE J"/>
    <property type="match status" value="1"/>
</dbReference>
<dbReference type="InterPro" id="IPR001789">
    <property type="entry name" value="Sig_transdc_resp-reg_receiver"/>
</dbReference>
<evidence type="ECO:0000259" key="17">
    <source>
        <dbReference type="PROSITE" id="PS50109"/>
    </source>
</evidence>
<evidence type="ECO:0000259" key="19">
    <source>
        <dbReference type="PROSITE" id="PS50885"/>
    </source>
</evidence>
<feature type="domain" description="HAMP" evidence="19">
    <location>
        <begin position="207"/>
        <end position="261"/>
    </location>
</feature>
<dbReference type="FunFam" id="3.30.565.10:FF:000010">
    <property type="entry name" value="Sensor histidine kinase RcsC"/>
    <property type="match status" value="1"/>
</dbReference>